<organism evidence="1">
    <name type="scientific">Salmonella typhimurium</name>
    <dbReference type="NCBI Taxonomy" id="90371"/>
    <lineage>
        <taxon>Bacteria</taxon>
        <taxon>Pseudomonadati</taxon>
        <taxon>Pseudomonadota</taxon>
        <taxon>Gammaproteobacteria</taxon>
        <taxon>Enterobacterales</taxon>
        <taxon>Enterobacteriaceae</taxon>
        <taxon>Salmonella</taxon>
    </lineage>
</organism>
<proteinExistence type="predicted"/>
<name>A0A707JZW2_SALTM</name>
<reference evidence="1" key="2">
    <citation type="submission" date="2019-01" db="EMBL/GenBank/DDBJ databases">
        <authorList>
            <consortium name="NCBI Pathogen Detection Project"/>
        </authorList>
    </citation>
    <scope>NUCLEOTIDE SEQUENCE</scope>
    <source>
        <strain evidence="1">S04371-15</strain>
    </source>
</reference>
<evidence type="ECO:0000313" key="1">
    <source>
        <dbReference type="EMBL" id="HAC9771697.1"/>
    </source>
</evidence>
<gene>
    <name evidence="1" type="ORF">G0K65_23680</name>
</gene>
<reference evidence="1" key="1">
    <citation type="journal article" date="2018" name="Genome Biol.">
        <title>SKESA: strategic k-mer extension for scrupulous assemblies.</title>
        <authorList>
            <person name="Souvorov A."/>
            <person name="Agarwala R."/>
            <person name="Lipman D.J."/>
        </authorList>
    </citation>
    <scope>NUCLEOTIDE SEQUENCE</scope>
    <source>
        <strain evidence="1">S04371-15</strain>
    </source>
</reference>
<comment type="caution">
    <text evidence="1">The sequence shown here is derived from an EMBL/GenBank/DDBJ whole genome shotgun (WGS) entry which is preliminary data.</text>
</comment>
<dbReference type="EMBL" id="DAANGK010000029">
    <property type="protein sequence ID" value="HAC9771697.1"/>
    <property type="molecule type" value="Genomic_DNA"/>
</dbReference>
<sequence>MRETSPSVLLMAKPSGFAAPPPKGGVAQVIKKSRVAARPVCQREALSTGRAAPERRGVLA</sequence>
<dbReference type="AlphaFoldDB" id="A0A707JZW2"/>
<accession>A0A707JZW2</accession>
<protein>
    <submittedName>
        <fullName evidence="1">Uncharacterized protein</fullName>
    </submittedName>
</protein>